<organism evidence="1 2">
    <name type="scientific">Rhodocollybia butyracea</name>
    <dbReference type="NCBI Taxonomy" id="206335"/>
    <lineage>
        <taxon>Eukaryota</taxon>
        <taxon>Fungi</taxon>
        <taxon>Dikarya</taxon>
        <taxon>Basidiomycota</taxon>
        <taxon>Agaricomycotina</taxon>
        <taxon>Agaricomycetes</taxon>
        <taxon>Agaricomycetidae</taxon>
        <taxon>Agaricales</taxon>
        <taxon>Marasmiineae</taxon>
        <taxon>Omphalotaceae</taxon>
        <taxon>Rhodocollybia</taxon>
    </lineage>
</organism>
<keyword evidence="2" id="KW-1185">Reference proteome</keyword>
<protein>
    <submittedName>
        <fullName evidence="1">Uncharacterized protein</fullName>
    </submittedName>
</protein>
<accession>A0A9P5PHY8</accession>
<comment type="caution">
    <text evidence="1">The sequence shown here is derived from an EMBL/GenBank/DDBJ whole genome shotgun (WGS) entry which is preliminary data.</text>
</comment>
<dbReference type="OrthoDB" id="2634618at2759"/>
<dbReference type="Proteomes" id="UP000772434">
    <property type="component" value="Unassembled WGS sequence"/>
</dbReference>
<evidence type="ECO:0000313" key="1">
    <source>
        <dbReference type="EMBL" id="KAF9062420.1"/>
    </source>
</evidence>
<gene>
    <name evidence="1" type="ORF">BDP27DRAFT_1427906</name>
</gene>
<evidence type="ECO:0000313" key="2">
    <source>
        <dbReference type="Proteomes" id="UP000772434"/>
    </source>
</evidence>
<sequence>MPLTFDDEPNLTLHQLHECIVVGKLIFGVYAKLFERYFVPGKEYSQTAWKTPASAIRALRKLKQLPEFLKPSLETAIRATGLNVILVKVMNDIDLENDPILAERYSTHRWSASIAVELQCYTPLSAYVDQQFDHHQRVNNITDITMLPYFLTLWDELLVPAFGAAGVALEYPHSMDVIYAKICSLCAPKKIPEFVKLENPVLLSVMEETNIYKQILKELDFDNSTPLEGIHINELPSPGIQHHIHARTDLNPKCKRDITIFVNSANDEEVGGVVFGGLTPHFFNIMKSNQQHFRDRAVNVIRGQAFQKLDYGFNGWRWFQ</sequence>
<reference evidence="1" key="1">
    <citation type="submission" date="2020-11" db="EMBL/GenBank/DDBJ databases">
        <authorList>
            <consortium name="DOE Joint Genome Institute"/>
            <person name="Ahrendt S."/>
            <person name="Riley R."/>
            <person name="Andreopoulos W."/>
            <person name="Labutti K."/>
            <person name="Pangilinan J."/>
            <person name="Ruiz-Duenas F.J."/>
            <person name="Barrasa J.M."/>
            <person name="Sanchez-Garcia M."/>
            <person name="Camarero S."/>
            <person name="Miyauchi S."/>
            <person name="Serrano A."/>
            <person name="Linde D."/>
            <person name="Babiker R."/>
            <person name="Drula E."/>
            <person name="Ayuso-Fernandez I."/>
            <person name="Pacheco R."/>
            <person name="Padilla G."/>
            <person name="Ferreira P."/>
            <person name="Barriuso J."/>
            <person name="Kellner H."/>
            <person name="Castanera R."/>
            <person name="Alfaro M."/>
            <person name="Ramirez L."/>
            <person name="Pisabarro A.G."/>
            <person name="Kuo A."/>
            <person name="Tritt A."/>
            <person name="Lipzen A."/>
            <person name="He G."/>
            <person name="Yan M."/>
            <person name="Ng V."/>
            <person name="Cullen D."/>
            <person name="Martin F."/>
            <person name="Rosso M.-N."/>
            <person name="Henrissat B."/>
            <person name="Hibbett D."/>
            <person name="Martinez A.T."/>
            <person name="Grigoriev I.V."/>
        </authorList>
    </citation>
    <scope>NUCLEOTIDE SEQUENCE</scope>
    <source>
        <strain evidence="1">AH 40177</strain>
    </source>
</reference>
<dbReference type="AlphaFoldDB" id="A0A9P5PHY8"/>
<proteinExistence type="predicted"/>
<name>A0A9P5PHY8_9AGAR</name>
<dbReference type="EMBL" id="JADNRY010000172">
    <property type="protein sequence ID" value="KAF9062420.1"/>
    <property type="molecule type" value="Genomic_DNA"/>
</dbReference>